<proteinExistence type="predicted"/>
<dbReference type="Gene3D" id="3.40.50.300">
    <property type="entry name" value="P-loop containing nucleotide triphosphate hydrolases"/>
    <property type="match status" value="1"/>
</dbReference>
<evidence type="ECO:0000256" key="2">
    <source>
        <dbReference type="ARBA" id="ARBA00022741"/>
    </source>
</evidence>
<dbReference type="Pfam" id="PF00005">
    <property type="entry name" value="ABC_tran"/>
    <property type="match status" value="1"/>
</dbReference>
<keyword evidence="2" id="KW-0547">Nucleotide-binding</keyword>
<dbReference type="RefSeq" id="WP_012176422.1">
    <property type="nucleotide sequence ID" value="NC_009943.1"/>
</dbReference>
<feature type="domain" description="ABC transporter" evidence="4">
    <location>
        <begin position="4"/>
        <end position="255"/>
    </location>
</feature>
<name>A8ZZ38_DESOH</name>
<evidence type="ECO:0000259" key="4">
    <source>
        <dbReference type="PROSITE" id="PS50893"/>
    </source>
</evidence>
<keyword evidence="3" id="KW-0067">ATP-binding</keyword>
<dbReference type="KEGG" id="dol:Dole_3008"/>
<keyword evidence="6" id="KW-1185">Reference proteome</keyword>
<dbReference type="PANTHER" id="PTHR45772">
    <property type="entry name" value="CONSERVED COMPONENT OF ABC TRANSPORTER FOR NATURAL AMINO ACIDS-RELATED"/>
    <property type="match status" value="1"/>
</dbReference>
<dbReference type="EMBL" id="CP000859">
    <property type="protein sequence ID" value="ABW68811.1"/>
    <property type="molecule type" value="Genomic_DNA"/>
</dbReference>
<dbReference type="STRING" id="96561.Dole_3008"/>
<dbReference type="InterPro" id="IPR051120">
    <property type="entry name" value="ABC_AA/LPS_Transport"/>
</dbReference>
<accession>A8ZZ38</accession>
<evidence type="ECO:0000256" key="3">
    <source>
        <dbReference type="ARBA" id="ARBA00022840"/>
    </source>
</evidence>
<evidence type="ECO:0000313" key="6">
    <source>
        <dbReference type="Proteomes" id="UP000008561"/>
    </source>
</evidence>
<sequence length="275" mass="30414">MTFFSVSSLSMVFGGLKALDDITFDVAQGEVFAIIGPNGAGKTTLFNCINCIYPPSSGAVVFKGVNLVGKKPDRVARAGIARTFQNIELFDRMNTMENIMVGRHLFMKTGLFRGGFMWGKRSFAGKEEQAHRRKVEEIIDLLELQVVRNSFVGALPYGTRKKIELGRALAAEPELLLLDEPCAGMNAEEKQDMVFWIKDIQDELGVTILLIEHDMSMVMDISDRILALNFGKTITIGTPDQVRCHPEVLKAYLGEDEQVQDATCDIQATDSDGKA</sequence>
<dbReference type="eggNOG" id="COG0411">
    <property type="taxonomic scope" value="Bacteria"/>
</dbReference>
<dbReference type="InterPro" id="IPR027417">
    <property type="entry name" value="P-loop_NTPase"/>
</dbReference>
<protein>
    <submittedName>
        <fullName evidence="5">ABC transporter-related protein</fullName>
    </submittedName>
</protein>
<dbReference type="Pfam" id="PF12399">
    <property type="entry name" value="BCA_ABC_TP_C"/>
    <property type="match status" value="1"/>
</dbReference>
<dbReference type="SUPFAM" id="SSF52540">
    <property type="entry name" value="P-loop containing nucleoside triphosphate hydrolases"/>
    <property type="match status" value="1"/>
</dbReference>
<dbReference type="PANTHER" id="PTHR45772:SF1">
    <property type="entry name" value="ABC TRANSPORTER ATP-BINDING PROTEIN"/>
    <property type="match status" value="1"/>
</dbReference>
<keyword evidence="1" id="KW-0813">Transport</keyword>
<dbReference type="Proteomes" id="UP000008561">
    <property type="component" value="Chromosome"/>
</dbReference>
<dbReference type="SMART" id="SM00382">
    <property type="entry name" value="AAA"/>
    <property type="match status" value="1"/>
</dbReference>
<gene>
    <name evidence="5" type="ordered locus">Dole_3008</name>
</gene>
<organism evidence="5 6">
    <name type="scientific">Desulfosudis oleivorans (strain DSM 6200 / JCM 39069 / Hxd3)</name>
    <name type="common">Desulfococcus oleovorans</name>
    <dbReference type="NCBI Taxonomy" id="96561"/>
    <lineage>
        <taxon>Bacteria</taxon>
        <taxon>Pseudomonadati</taxon>
        <taxon>Thermodesulfobacteriota</taxon>
        <taxon>Desulfobacteria</taxon>
        <taxon>Desulfobacterales</taxon>
        <taxon>Desulfosudaceae</taxon>
        <taxon>Desulfosudis</taxon>
    </lineage>
</organism>
<dbReference type="OrthoDB" id="5405085at2"/>
<dbReference type="InterPro" id="IPR003439">
    <property type="entry name" value="ABC_transporter-like_ATP-bd"/>
</dbReference>
<reference evidence="5 6" key="1">
    <citation type="submission" date="2007-10" db="EMBL/GenBank/DDBJ databases">
        <title>Complete sequence of Desulfococcus oleovorans Hxd3.</title>
        <authorList>
            <consortium name="US DOE Joint Genome Institute"/>
            <person name="Copeland A."/>
            <person name="Lucas S."/>
            <person name="Lapidus A."/>
            <person name="Barry K."/>
            <person name="Glavina del Rio T."/>
            <person name="Dalin E."/>
            <person name="Tice H."/>
            <person name="Pitluck S."/>
            <person name="Kiss H."/>
            <person name="Brettin T."/>
            <person name="Bruce D."/>
            <person name="Detter J.C."/>
            <person name="Han C."/>
            <person name="Schmutz J."/>
            <person name="Larimer F."/>
            <person name="Land M."/>
            <person name="Hauser L."/>
            <person name="Kyrpides N."/>
            <person name="Kim E."/>
            <person name="Wawrik B."/>
            <person name="Richardson P."/>
        </authorList>
    </citation>
    <scope>NUCLEOTIDE SEQUENCE [LARGE SCALE GENOMIC DNA]</scope>
    <source>
        <strain evidence="6">DSM 6200 / JCM 39069 / Hxd3</strain>
    </source>
</reference>
<dbReference type="GO" id="GO:0005886">
    <property type="term" value="C:plasma membrane"/>
    <property type="evidence" value="ECO:0007669"/>
    <property type="project" value="TreeGrafter"/>
</dbReference>
<dbReference type="AlphaFoldDB" id="A8ZZ38"/>
<dbReference type="GO" id="GO:0005524">
    <property type="term" value="F:ATP binding"/>
    <property type="evidence" value="ECO:0007669"/>
    <property type="project" value="UniProtKB-KW"/>
</dbReference>
<evidence type="ECO:0000313" key="5">
    <source>
        <dbReference type="EMBL" id="ABW68811.1"/>
    </source>
</evidence>
<dbReference type="GO" id="GO:0016887">
    <property type="term" value="F:ATP hydrolysis activity"/>
    <property type="evidence" value="ECO:0007669"/>
    <property type="project" value="InterPro"/>
</dbReference>
<dbReference type="FunFam" id="3.40.50.300:FF:000421">
    <property type="entry name" value="Branched-chain amino acid ABC transporter ATP-binding protein"/>
    <property type="match status" value="1"/>
</dbReference>
<dbReference type="InterPro" id="IPR032823">
    <property type="entry name" value="BCA_ABC_TP_C"/>
</dbReference>
<dbReference type="CDD" id="cd03219">
    <property type="entry name" value="ABC_Mj1267_LivG_branched"/>
    <property type="match status" value="1"/>
</dbReference>
<evidence type="ECO:0000256" key="1">
    <source>
        <dbReference type="ARBA" id="ARBA00022448"/>
    </source>
</evidence>
<dbReference type="InterPro" id="IPR003593">
    <property type="entry name" value="AAA+_ATPase"/>
</dbReference>
<dbReference type="HOGENOM" id="CLU_000604_1_2_7"/>
<dbReference type="PROSITE" id="PS50893">
    <property type="entry name" value="ABC_TRANSPORTER_2"/>
    <property type="match status" value="1"/>
</dbReference>